<organism evidence="1">
    <name type="scientific">Streptomyces sp. SID7499</name>
    <dbReference type="NCBI Taxonomy" id="2706086"/>
    <lineage>
        <taxon>Bacteria</taxon>
        <taxon>Bacillati</taxon>
        <taxon>Actinomycetota</taxon>
        <taxon>Actinomycetes</taxon>
        <taxon>Kitasatosporales</taxon>
        <taxon>Streptomycetaceae</taxon>
        <taxon>Streptomyces</taxon>
    </lineage>
</organism>
<proteinExistence type="predicted"/>
<dbReference type="Gene3D" id="3.40.50.970">
    <property type="match status" value="1"/>
</dbReference>
<gene>
    <name evidence="1" type="ORF">G3M58_62770</name>
</gene>
<name>A0A6G3XHK8_9ACTN</name>
<comment type="caution">
    <text evidence="1">The sequence shown here is derived from an EMBL/GenBank/DDBJ whole genome shotgun (WGS) entry which is preliminary data.</text>
</comment>
<dbReference type="EMBL" id="JAAGMN010006546">
    <property type="protein sequence ID" value="NEE17082.1"/>
    <property type="molecule type" value="Genomic_DNA"/>
</dbReference>
<evidence type="ECO:0000313" key="1">
    <source>
        <dbReference type="EMBL" id="NEE17082.1"/>
    </source>
</evidence>
<accession>A0A6G3XHK8</accession>
<dbReference type="InterPro" id="IPR029061">
    <property type="entry name" value="THDP-binding"/>
</dbReference>
<dbReference type="GO" id="GO:0000287">
    <property type="term" value="F:magnesium ion binding"/>
    <property type="evidence" value="ECO:0007669"/>
    <property type="project" value="UniProtKB-ARBA"/>
</dbReference>
<protein>
    <submittedName>
        <fullName evidence="1">Alpha-ketoacid dehydrogenase subunit beta</fullName>
    </submittedName>
</protein>
<reference evidence="1" key="1">
    <citation type="submission" date="2020-01" db="EMBL/GenBank/DDBJ databases">
        <title>Insect and environment-associated Actinomycetes.</title>
        <authorList>
            <person name="Currrie C."/>
            <person name="Chevrette M."/>
            <person name="Carlson C."/>
            <person name="Stubbendieck R."/>
            <person name="Wendt-Pienkowski E."/>
        </authorList>
    </citation>
    <scope>NUCLEOTIDE SEQUENCE</scope>
    <source>
        <strain evidence="1">SID7499</strain>
    </source>
</reference>
<feature type="non-terminal residue" evidence="1">
    <location>
        <position position="39"/>
    </location>
</feature>
<dbReference type="SUPFAM" id="SSF52518">
    <property type="entry name" value="Thiamin diphosphate-binding fold (THDP-binding)"/>
    <property type="match status" value="1"/>
</dbReference>
<sequence length="39" mass="4127">MAVEKMSIAKALNESLRLALDNDPKVLIMGEDVGKLGGV</sequence>
<dbReference type="AlphaFoldDB" id="A0A6G3XHK8"/>